<evidence type="ECO:0000313" key="2">
    <source>
        <dbReference type="Proteomes" id="UP000011910"/>
    </source>
</evidence>
<reference evidence="1 2" key="1">
    <citation type="journal article" date="2013" name="Genome Announc.">
        <title>Draft Genome Sequence of Cesiribacter andamanensis Strain AMV16T, Isolated from a Soil Sample from a Mud Volcano in the Andaman Islands, India.</title>
        <authorList>
            <person name="Shivaji S."/>
            <person name="Ara S."/>
            <person name="Begum Z."/>
            <person name="Srinivas T.N."/>
            <person name="Singh A."/>
            <person name="Kumar Pinnaka A."/>
        </authorList>
    </citation>
    <scope>NUCLEOTIDE SEQUENCE [LARGE SCALE GENOMIC DNA]</scope>
    <source>
        <strain evidence="1 2">AMV16</strain>
    </source>
</reference>
<dbReference type="EMBL" id="AODQ01000052">
    <property type="protein sequence ID" value="EMR02613.1"/>
    <property type="molecule type" value="Genomic_DNA"/>
</dbReference>
<proteinExistence type="predicted"/>
<organism evidence="1 2">
    <name type="scientific">Cesiribacter andamanensis AMV16</name>
    <dbReference type="NCBI Taxonomy" id="1279009"/>
    <lineage>
        <taxon>Bacteria</taxon>
        <taxon>Pseudomonadati</taxon>
        <taxon>Bacteroidota</taxon>
        <taxon>Cytophagia</taxon>
        <taxon>Cytophagales</taxon>
        <taxon>Cesiribacteraceae</taxon>
        <taxon>Cesiribacter</taxon>
    </lineage>
</organism>
<sequence>MNSRRFLSLRDLAFFFFGVLCMFAVVVAVDWDDFKRGFNAGRDDARQNSEIAVDPIEAAVE</sequence>
<dbReference type="RefSeq" id="WP_009195662.1">
    <property type="nucleotide sequence ID" value="NZ_AODQ01000052.1"/>
</dbReference>
<protein>
    <submittedName>
        <fullName evidence="1">Uncharacterized protein</fullName>
    </submittedName>
</protein>
<gene>
    <name evidence="1" type="ORF">ADICEAN_02269</name>
</gene>
<dbReference type="AlphaFoldDB" id="M7N1P9"/>
<accession>M7N1P9</accession>
<comment type="caution">
    <text evidence="1">The sequence shown here is derived from an EMBL/GenBank/DDBJ whole genome shotgun (WGS) entry which is preliminary data.</text>
</comment>
<name>M7N1P9_9BACT</name>
<keyword evidence="2" id="KW-1185">Reference proteome</keyword>
<evidence type="ECO:0000313" key="1">
    <source>
        <dbReference type="EMBL" id="EMR02613.1"/>
    </source>
</evidence>
<dbReference type="Proteomes" id="UP000011910">
    <property type="component" value="Unassembled WGS sequence"/>
</dbReference>